<gene>
    <name evidence="1" type="ORF">Tci_552204</name>
</gene>
<dbReference type="EMBL" id="BKCJ010325561">
    <property type="protein sequence ID" value="GEZ80231.1"/>
    <property type="molecule type" value="Genomic_DNA"/>
</dbReference>
<evidence type="ECO:0000313" key="1">
    <source>
        <dbReference type="EMBL" id="GEZ80231.1"/>
    </source>
</evidence>
<protein>
    <submittedName>
        <fullName evidence="1">Uncharacterized protein</fullName>
    </submittedName>
</protein>
<reference evidence="1" key="1">
    <citation type="journal article" date="2019" name="Sci. Rep.">
        <title>Draft genome of Tanacetum cinerariifolium, the natural source of mosquito coil.</title>
        <authorList>
            <person name="Yamashiro T."/>
            <person name="Shiraishi A."/>
            <person name="Satake H."/>
            <person name="Nakayama K."/>
        </authorList>
    </citation>
    <scope>NUCLEOTIDE SEQUENCE</scope>
</reference>
<organism evidence="1">
    <name type="scientific">Tanacetum cinerariifolium</name>
    <name type="common">Dalmatian daisy</name>
    <name type="synonym">Chrysanthemum cinerariifolium</name>
    <dbReference type="NCBI Taxonomy" id="118510"/>
    <lineage>
        <taxon>Eukaryota</taxon>
        <taxon>Viridiplantae</taxon>
        <taxon>Streptophyta</taxon>
        <taxon>Embryophyta</taxon>
        <taxon>Tracheophyta</taxon>
        <taxon>Spermatophyta</taxon>
        <taxon>Magnoliopsida</taxon>
        <taxon>eudicotyledons</taxon>
        <taxon>Gunneridae</taxon>
        <taxon>Pentapetalae</taxon>
        <taxon>asterids</taxon>
        <taxon>campanulids</taxon>
        <taxon>Asterales</taxon>
        <taxon>Asteraceae</taxon>
        <taxon>Asteroideae</taxon>
        <taxon>Anthemideae</taxon>
        <taxon>Anthemidinae</taxon>
        <taxon>Tanacetum</taxon>
    </lineage>
</organism>
<sequence>PRPAKKTKSDATASTVGSSALTQFEELMEQGLRLKREAAERAFEAQAEKHRTLMRLEELRFLATSTKDFGRRRRLLDQEAKTINQKQNEK</sequence>
<proteinExistence type="predicted"/>
<accession>A0A699IR83</accession>
<comment type="caution">
    <text evidence="1">The sequence shown here is derived from an EMBL/GenBank/DDBJ whole genome shotgun (WGS) entry which is preliminary data.</text>
</comment>
<name>A0A699IR83_TANCI</name>
<dbReference type="AlphaFoldDB" id="A0A699IR83"/>
<feature type="non-terminal residue" evidence="1">
    <location>
        <position position="1"/>
    </location>
</feature>